<reference evidence="12" key="2">
    <citation type="submission" date="2025-08" db="UniProtKB">
        <authorList>
            <consortium name="Ensembl"/>
        </authorList>
    </citation>
    <scope>IDENTIFICATION</scope>
</reference>
<evidence type="ECO:0000256" key="7">
    <source>
        <dbReference type="ARBA" id="ARBA00063547"/>
    </source>
</evidence>
<dbReference type="InterPro" id="IPR050614">
    <property type="entry name" value="Synaptic_Scaffolding_LAP-MAGUK"/>
</dbReference>
<dbReference type="PANTHER" id="PTHR23119:SF51">
    <property type="entry name" value="DISKS LARGE 1 TUMOR SUPPRESSOR PROTEIN"/>
    <property type="match status" value="1"/>
</dbReference>
<dbReference type="InterPro" id="IPR001478">
    <property type="entry name" value="PDZ"/>
</dbReference>
<evidence type="ECO:0000256" key="3">
    <source>
        <dbReference type="ARBA" id="ARBA00022787"/>
    </source>
</evidence>
<name>H9G9R5_ANOCA</name>
<comment type="subunit">
    <text evidence="7">Binds (via the PDZ domain) to isoform 2A of SYNJ2 (via the unique motif in the C-terminus). Interacts (via C-terminus) with RALBP1. Interacts (via PDZ domain) with ACVR2A (via C-terminus) and ACVR2B (via C-terminus). Forms a ternary complex with ACVR2A and RALBP1. Interacts with MAPK12. Interacts with DLL1; enhances DLL1 protein stability, and promotes notch signaling in endothelial cells.</text>
</comment>
<protein>
    <recommendedName>
        <fullName evidence="8">Synaptojanin-2-binding protein</fullName>
    </recommendedName>
    <alternativeName>
        <fullName evidence="9">Mitochondrial outer membrane protein 25</fullName>
    </alternativeName>
</protein>
<evidence type="ECO:0000256" key="9">
    <source>
        <dbReference type="ARBA" id="ARBA00075222"/>
    </source>
</evidence>
<comment type="subcellular location">
    <subcellularLocation>
        <location evidence="1">Mitochondrion outer membrane</location>
    </subcellularLocation>
</comment>
<evidence type="ECO:0000256" key="6">
    <source>
        <dbReference type="ARBA" id="ARBA00023136"/>
    </source>
</evidence>
<organism evidence="12 13">
    <name type="scientific">Anolis carolinensis</name>
    <name type="common">Green anole</name>
    <name type="synonym">American chameleon</name>
    <dbReference type="NCBI Taxonomy" id="28377"/>
    <lineage>
        <taxon>Eukaryota</taxon>
        <taxon>Metazoa</taxon>
        <taxon>Chordata</taxon>
        <taxon>Craniata</taxon>
        <taxon>Vertebrata</taxon>
        <taxon>Euteleostomi</taxon>
        <taxon>Lepidosauria</taxon>
        <taxon>Squamata</taxon>
        <taxon>Bifurcata</taxon>
        <taxon>Unidentata</taxon>
        <taxon>Episquamata</taxon>
        <taxon>Toxicofera</taxon>
        <taxon>Iguania</taxon>
        <taxon>Dactyloidae</taxon>
        <taxon>Anolis</taxon>
    </lineage>
</organism>
<keyword evidence="6" id="KW-0472">Membrane</keyword>
<keyword evidence="13" id="KW-1185">Reference proteome</keyword>
<evidence type="ECO:0000256" key="4">
    <source>
        <dbReference type="ARBA" id="ARBA00022989"/>
    </source>
</evidence>
<dbReference type="FunFam" id="2.30.42.10:FF:000161">
    <property type="entry name" value="Synaptojanin-2-binding protein"/>
    <property type="match status" value="1"/>
</dbReference>
<dbReference type="HOGENOM" id="CLU_149433_1_0_1"/>
<dbReference type="eggNOG" id="KOG3528">
    <property type="taxonomic scope" value="Eukaryota"/>
</dbReference>
<dbReference type="CDD" id="cd06709">
    <property type="entry name" value="PDZ_SYNJ2BP-like"/>
    <property type="match status" value="1"/>
</dbReference>
<gene>
    <name evidence="12" type="primary">SYNJ2BP</name>
</gene>
<evidence type="ECO:0000256" key="5">
    <source>
        <dbReference type="ARBA" id="ARBA00023128"/>
    </source>
</evidence>
<dbReference type="PROSITE" id="PS50817">
    <property type="entry name" value="INTEIN_N_TER"/>
    <property type="match status" value="1"/>
</dbReference>
<dbReference type="Pfam" id="PF00595">
    <property type="entry name" value="PDZ"/>
    <property type="match status" value="1"/>
</dbReference>
<keyword evidence="2" id="KW-0812">Transmembrane</keyword>
<feature type="domain" description="PDZ" evidence="11">
    <location>
        <begin position="92"/>
        <end position="179"/>
    </location>
</feature>
<evidence type="ECO:0000313" key="13">
    <source>
        <dbReference type="Proteomes" id="UP000001646"/>
    </source>
</evidence>
<dbReference type="GeneTree" id="ENSGT00830000128402"/>
<proteinExistence type="predicted"/>
<evidence type="ECO:0000256" key="2">
    <source>
        <dbReference type="ARBA" id="ARBA00022692"/>
    </source>
</evidence>
<dbReference type="GO" id="GO:0005741">
    <property type="term" value="C:mitochondrial outer membrane"/>
    <property type="evidence" value="ECO:0007669"/>
    <property type="project" value="UniProtKB-SubCell"/>
</dbReference>
<accession>H9G9R5</accession>
<dbReference type="InterPro" id="IPR036034">
    <property type="entry name" value="PDZ_sf"/>
</dbReference>
<dbReference type="PROSITE" id="PS50106">
    <property type="entry name" value="PDZ"/>
    <property type="match status" value="1"/>
</dbReference>
<evidence type="ECO:0000256" key="1">
    <source>
        <dbReference type="ARBA" id="ARBA00004294"/>
    </source>
</evidence>
<evidence type="ECO:0000259" key="11">
    <source>
        <dbReference type="PROSITE" id="PS50106"/>
    </source>
</evidence>
<keyword evidence="4" id="KW-1133">Transmembrane helix</keyword>
<dbReference type="Bgee" id="ENSACAG00000004995">
    <property type="expression patterns" value="Expressed in skeletal muscle tissue and 14 other cell types or tissues"/>
</dbReference>
<dbReference type="PANTHER" id="PTHR23119">
    <property type="entry name" value="DISCS LARGE"/>
    <property type="match status" value="1"/>
</dbReference>
<evidence type="ECO:0000313" key="12">
    <source>
        <dbReference type="Ensembl" id="ENSACAP00000004872.3"/>
    </source>
</evidence>
<dbReference type="AlphaFoldDB" id="H9G9R5"/>
<evidence type="ECO:0000256" key="10">
    <source>
        <dbReference type="SAM" id="MobiDB-lite"/>
    </source>
</evidence>
<feature type="region of interest" description="Disordered" evidence="10">
    <location>
        <begin position="1"/>
        <end position="27"/>
    </location>
</feature>
<dbReference type="Proteomes" id="UP000001646">
    <property type="component" value="Unplaced"/>
</dbReference>
<sequence>MTLEGRIRPPGLSLGTPELVDSENYPSQTPLRPPLDSFLPVWVKTESAASAPAGRLASLLFHLQRRSSEGGRRRDERGGMNGGVECLLSEEAIDLTRGPSGLGFNIVGGRDQQHISNDTGIFVSRIKENGAAALDGRLQEGDKILSVNGEELTDMLHQDAVDLFRTAGDYVSLKVQHRLMPQNGPSSHRGDGDSGGIPLAVILVPGLAITMAVGQEATEQVAFCDPG</sequence>
<keyword evidence="3" id="KW-1000">Mitochondrion outer membrane</keyword>
<keyword evidence="5" id="KW-0496">Mitochondrion</keyword>
<dbReference type="Gene3D" id="2.30.42.10">
    <property type="match status" value="1"/>
</dbReference>
<reference evidence="12" key="3">
    <citation type="submission" date="2025-09" db="UniProtKB">
        <authorList>
            <consortium name="Ensembl"/>
        </authorList>
    </citation>
    <scope>IDENTIFICATION</scope>
</reference>
<dbReference type="Ensembl" id="ENSACAT00000004984.4">
    <property type="protein sequence ID" value="ENSACAP00000004872.3"/>
    <property type="gene ID" value="ENSACAG00000004995.4"/>
</dbReference>
<evidence type="ECO:0000256" key="8">
    <source>
        <dbReference type="ARBA" id="ARBA00070337"/>
    </source>
</evidence>
<dbReference type="SMART" id="SM00228">
    <property type="entry name" value="PDZ"/>
    <property type="match status" value="1"/>
</dbReference>
<dbReference type="InParanoid" id="H9G9R5"/>
<dbReference type="InterPro" id="IPR006141">
    <property type="entry name" value="Intein_N"/>
</dbReference>
<dbReference type="SUPFAM" id="SSF50156">
    <property type="entry name" value="PDZ domain-like"/>
    <property type="match status" value="1"/>
</dbReference>
<dbReference type="GO" id="GO:0016539">
    <property type="term" value="P:intein-mediated protein splicing"/>
    <property type="evidence" value="ECO:0007669"/>
    <property type="project" value="InterPro"/>
</dbReference>
<dbReference type="STRING" id="28377.ENSACAP00000004872"/>
<reference evidence="12" key="1">
    <citation type="submission" date="2009-12" db="EMBL/GenBank/DDBJ databases">
        <title>The Genome Sequence of Anolis carolinensis (Green Anole Lizard).</title>
        <authorList>
            <consortium name="The Genome Sequencing Platform"/>
            <person name="Di Palma F."/>
            <person name="Alfoldi J."/>
            <person name="Heiman D."/>
            <person name="Young S."/>
            <person name="Grabherr M."/>
            <person name="Johnson J."/>
            <person name="Lander E.S."/>
            <person name="Lindblad-Toh K."/>
        </authorList>
    </citation>
    <scope>NUCLEOTIDE SEQUENCE [LARGE SCALE GENOMIC DNA]</scope>
    <source>
        <strain evidence="12">JBL SC #1</strain>
    </source>
</reference>